<dbReference type="InParanoid" id="G4YID7"/>
<dbReference type="Pfam" id="PF25273">
    <property type="entry name" value="DUF7869"/>
    <property type="match status" value="1"/>
</dbReference>
<dbReference type="SMR" id="G4YID7"/>
<gene>
    <name evidence="3" type="ORF">PHYSODRAFT_476398</name>
</gene>
<evidence type="ECO:0000256" key="1">
    <source>
        <dbReference type="SAM" id="MobiDB-lite"/>
    </source>
</evidence>
<dbReference type="GeneID" id="20654742"/>
<evidence type="ECO:0000313" key="3">
    <source>
        <dbReference type="EMBL" id="EGZ27740.1"/>
    </source>
</evidence>
<proteinExistence type="predicted"/>
<dbReference type="EMBL" id="JH159151">
    <property type="protein sequence ID" value="EGZ27740.1"/>
    <property type="molecule type" value="Genomic_DNA"/>
</dbReference>
<dbReference type="KEGG" id="psoj:PHYSODRAFT_476398"/>
<organism evidence="3 4">
    <name type="scientific">Phytophthora sojae (strain P6497)</name>
    <name type="common">Soybean stem and root rot agent</name>
    <name type="synonym">Phytophthora megasperma f. sp. glycines</name>
    <dbReference type="NCBI Taxonomy" id="1094619"/>
    <lineage>
        <taxon>Eukaryota</taxon>
        <taxon>Sar</taxon>
        <taxon>Stramenopiles</taxon>
        <taxon>Oomycota</taxon>
        <taxon>Peronosporomycetes</taxon>
        <taxon>Peronosporales</taxon>
        <taxon>Peronosporaceae</taxon>
        <taxon>Phytophthora</taxon>
    </lineage>
</organism>
<dbReference type="Proteomes" id="UP000002640">
    <property type="component" value="Unassembled WGS sequence"/>
</dbReference>
<feature type="compositionally biased region" description="Basic and acidic residues" evidence="1">
    <location>
        <begin position="233"/>
        <end position="255"/>
    </location>
</feature>
<feature type="region of interest" description="Disordered" evidence="1">
    <location>
        <begin position="217"/>
        <end position="263"/>
    </location>
</feature>
<dbReference type="PANTHER" id="PTHR34415">
    <property type="entry name" value="INTEGRASE CATALYTIC DOMAIN-CONTAINING PROTEIN"/>
    <property type="match status" value="1"/>
</dbReference>
<feature type="domain" description="DUF7869" evidence="2">
    <location>
        <begin position="16"/>
        <end position="143"/>
    </location>
</feature>
<protein>
    <recommendedName>
        <fullName evidence="2">DUF7869 domain-containing protein</fullName>
    </recommendedName>
</protein>
<dbReference type="InterPro" id="IPR057191">
    <property type="entry name" value="DUF7869"/>
</dbReference>
<dbReference type="OMA" id="FCRVETR"/>
<dbReference type="RefSeq" id="XP_009515015.1">
    <property type="nucleotide sequence ID" value="XM_009516720.1"/>
</dbReference>
<accession>G4YID7</accession>
<dbReference type="AlphaFoldDB" id="G4YID7"/>
<reference evidence="3 4" key="1">
    <citation type="journal article" date="2006" name="Science">
        <title>Phytophthora genome sequences uncover evolutionary origins and mechanisms of pathogenesis.</title>
        <authorList>
            <person name="Tyler B.M."/>
            <person name="Tripathy S."/>
            <person name="Zhang X."/>
            <person name="Dehal P."/>
            <person name="Jiang R.H."/>
            <person name="Aerts A."/>
            <person name="Arredondo F.D."/>
            <person name="Baxter L."/>
            <person name="Bensasson D."/>
            <person name="Beynon J.L."/>
            <person name="Chapman J."/>
            <person name="Damasceno C.M."/>
            <person name="Dorrance A.E."/>
            <person name="Dou D."/>
            <person name="Dickerman A.W."/>
            <person name="Dubchak I.L."/>
            <person name="Garbelotto M."/>
            <person name="Gijzen M."/>
            <person name="Gordon S.G."/>
            <person name="Govers F."/>
            <person name="Grunwald N.J."/>
            <person name="Huang W."/>
            <person name="Ivors K.L."/>
            <person name="Jones R.W."/>
            <person name="Kamoun S."/>
            <person name="Krampis K."/>
            <person name="Lamour K.H."/>
            <person name="Lee M.K."/>
            <person name="McDonald W.H."/>
            <person name="Medina M."/>
            <person name="Meijer H.J."/>
            <person name="Nordberg E.K."/>
            <person name="Maclean D.J."/>
            <person name="Ospina-Giraldo M.D."/>
            <person name="Morris P.F."/>
            <person name="Phuntumart V."/>
            <person name="Putnam N.H."/>
            <person name="Rash S."/>
            <person name="Rose J.K."/>
            <person name="Sakihama Y."/>
            <person name="Salamov A.A."/>
            <person name="Savidor A."/>
            <person name="Scheuring C.F."/>
            <person name="Smith B.M."/>
            <person name="Sobral B.W."/>
            <person name="Terry A."/>
            <person name="Torto-Alalibo T.A."/>
            <person name="Win J."/>
            <person name="Xu Z."/>
            <person name="Zhang H."/>
            <person name="Grigoriev I.V."/>
            <person name="Rokhsar D.S."/>
            <person name="Boore J.L."/>
        </authorList>
    </citation>
    <scope>NUCLEOTIDE SEQUENCE [LARGE SCALE GENOMIC DNA]</scope>
    <source>
        <strain evidence="3 4">P6497</strain>
    </source>
</reference>
<name>G4YID7_PHYSP</name>
<keyword evidence="4" id="KW-1185">Reference proteome</keyword>
<evidence type="ECO:0000259" key="2">
    <source>
        <dbReference type="Pfam" id="PF25273"/>
    </source>
</evidence>
<evidence type="ECO:0000313" key="4">
    <source>
        <dbReference type="Proteomes" id="UP000002640"/>
    </source>
</evidence>
<sequence>MFHHFIRTVLVPAGKKRLVVYADNCSGQNKKNLLIKFLVTQVHMGVFERIDFKFFVKGYTKNSCDRGFGHIRKYVSRQDLWTMGRIVDAVKDSATSNATVHISRGDDFFYSYKPLVSELYKTLVGVQQFQIFSMDASKPGVVQCKKGPDSDTEEQDLRRKIDGVLTEGTKVERIFTQFLEALPLPPINPEKVYTMNQTVRKYVPEEFRSDVMYAAPSKKQGEDAKTAKQARREHREAMAAAAKENRDRRGRDTTPAKKQKTSGRLAFCSDLGKAFCYLSPIVNQNDT</sequence>
<dbReference type="PANTHER" id="PTHR34415:SF1">
    <property type="entry name" value="INTEGRASE CATALYTIC DOMAIN-CONTAINING PROTEIN"/>
    <property type="match status" value="1"/>
</dbReference>